<organism evidence="1 2">
    <name type="scientific">Stappia sediminis</name>
    <dbReference type="NCBI Taxonomy" id="2692190"/>
    <lineage>
        <taxon>Bacteria</taxon>
        <taxon>Pseudomonadati</taxon>
        <taxon>Pseudomonadota</taxon>
        <taxon>Alphaproteobacteria</taxon>
        <taxon>Hyphomicrobiales</taxon>
        <taxon>Stappiaceae</taxon>
        <taxon>Stappia</taxon>
    </lineage>
</organism>
<proteinExistence type="predicted"/>
<sequence>MRRATAPRPDAVVSQDADVFKGVTALSVTEISTDKDSGASSGLETLLPEGWPKPRGYANGMAGEGRIVLTGGQVGWTPDGVFSPDFIEQVRQTLENVVKVVEAAGGRAEHIGRLTWYVTDIEAYRNSLKDLGPAYRSVLGRHFPSMAVVQVLSLVEPEAKVEIEGTAIIPKG</sequence>
<dbReference type="PANTHER" id="PTHR43857">
    <property type="entry name" value="BLR7761 PROTEIN"/>
    <property type="match status" value="1"/>
</dbReference>
<dbReference type="InterPro" id="IPR035959">
    <property type="entry name" value="RutC-like_sf"/>
</dbReference>
<dbReference type="Pfam" id="PF01042">
    <property type="entry name" value="Ribonuc_L-PSP"/>
    <property type="match status" value="1"/>
</dbReference>
<dbReference type="EMBL" id="WUMV01000005">
    <property type="protein sequence ID" value="MXN65644.1"/>
    <property type="molecule type" value="Genomic_DNA"/>
</dbReference>
<dbReference type="AlphaFoldDB" id="A0A7X3LV36"/>
<gene>
    <name evidence="1" type="ORF">GR183_12085</name>
</gene>
<dbReference type="SUPFAM" id="SSF55298">
    <property type="entry name" value="YjgF-like"/>
    <property type="match status" value="1"/>
</dbReference>
<dbReference type="InterPro" id="IPR006175">
    <property type="entry name" value="YjgF/YER057c/UK114"/>
</dbReference>
<name>A0A7X3LV36_9HYPH</name>
<evidence type="ECO:0000313" key="1">
    <source>
        <dbReference type="EMBL" id="MXN65644.1"/>
    </source>
</evidence>
<accession>A0A7X3LV36</accession>
<protein>
    <submittedName>
        <fullName evidence="1">RidA family protein</fullName>
    </submittedName>
</protein>
<reference evidence="1 2" key="1">
    <citation type="submission" date="2019-12" db="EMBL/GenBank/DDBJ databases">
        <authorList>
            <person name="Li M."/>
        </authorList>
    </citation>
    <scope>NUCLEOTIDE SEQUENCE [LARGE SCALE GENOMIC DNA]</scope>
    <source>
        <strain evidence="1 2">GBMRC 2046</strain>
    </source>
</reference>
<evidence type="ECO:0000313" key="2">
    <source>
        <dbReference type="Proteomes" id="UP000433101"/>
    </source>
</evidence>
<dbReference type="CDD" id="cd00448">
    <property type="entry name" value="YjgF_YER057c_UK114_family"/>
    <property type="match status" value="1"/>
</dbReference>
<comment type="caution">
    <text evidence="1">The sequence shown here is derived from an EMBL/GenBank/DDBJ whole genome shotgun (WGS) entry which is preliminary data.</text>
</comment>
<dbReference type="PANTHER" id="PTHR43857:SF1">
    <property type="entry name" value="YJGH FAMILY PROTEIN"/>
    <property type="match status" value="1"/>
</dbReference>
<keyword evidence="2" id="KW-1185">Reference proteome</keyword>
<dbReference type="Gene3D" id="3.30.1330.40">
    <property type="entry name" value="RutC-like"/>
    <property type="match status" value="1"/>
</dbReference>
<dbReference type="Proteomes" id="UP000433101">
    <property type="component" value="Unassembled WGS sequence"/>
</dbReference>